<dbReference type="EMBL" id="JAIRAU010000001">
    <property type="protein sequence ID" value="MBZ5708364.1"/>
    <property type="molecule type" value="Genomic_DNA"/>
</dbReference>
<comment type="caution">
    <text evidence="1">The sequence shown here is derived from an EMBL/GenBank/DDBJ whole genome shotgun (WGS) entry which is preliminary data.</text>
</comment>
<name>A0ABS7TJH8_9BACT</name>
<dbReference type="Proteomes" id="UP001139031">
    <property type="component" value="Unassembled WGS sequence"/>
</dbReference>
<organism evidence="1 2">
    <name type="scientific">Nannocystis pusilla</name>
    <dbReference type="NCBI Taxonomy" id="889268"/>
    <lineage>
        <taxon>Bacteria</taxon>
        <taxon>Pseudomonadati</taxon>
        <taxon>Myxococcota</taxon>
        <taxon>Polyangia</taxon>
        <taxon>Nannocystales</taxon>
        <taxon>Nannocystaceae</taxon>
        <taxon>Nannocystis</taxon>
    </lineage>
</organism>
<accession>A0ABS7TJH8</accession>
<evidence type="ECO:0000313" key="1">
    <source>
        <dbReference type="EMBL" id="MBZ5708364.1"/>
    </source>
</evidence>
<reference evidence="1" key="1">
    <citation type="submission" date="2021-08" db="EMBL/GenBank/DDBJ databases">
        <authorList>
            <person name="Stevens D.C."/>
        </authorList>
    </citation>
    <scope>NUCLEOTIDE SEQUENCE</scope>
    <source>
        <strain evidence="1">DSM 53165</strain>
    </source>
</reference>
<evidence type="ECO:0000313" key="2">
    <source>
        <dbReference type="Proteomes" id="UP001139031"/>
    </source>
</evidence>
<keyword evidence="2" id="KW-1185">Reference proteome</keyword>
<dbReference type="RefSeq" id="WP_224190114.1">
    <property type="nucleotide sequence ID" value="NZ_JAIRAU010000001.1"/>
</dbReference>
<protein>
    <submittedName>
        <fullName evidence="1">Uncharacterized protein</fullName>
    </submittedName>
</protein>
<gene>
    <name evidence="1" type="ORF">K7C98_03785</name>
</gene>
<proteinExistence type="predicted"/>
<sequence>MSGAPTEHGAGWERWFVAGLASLLVVVPPIVRELYPFSLPSMFSRAIARLAHYEARDPRGAPVPLERLRLHVPEWHDPPVQTLGRDGYGRRRPASAHVLGEVASAAEVRRAVRWALRRDPTLPAAVTVTQTVMGRGDDGALTVQSRAEWTITREE</sequence>